<name>A0A7K0FS73_9SPHI</name>
<reference evidence="2 3" key="1">
    <citation type="submission" date="2019-11" db="EMBL/GenBank/DDBJ databases">
        <authorList>
            <person name="Cheng Q."/>
            <person name="Yang Z."/>
        </authorList>
    </citation>
    <scope>NUCLEOTIDE SEQUENCE [LARGE SCALE GENOMIC DNA]</scope>
    <source>
        <strain evidence="2 3">HX-22-1</strain>
    </source>
</reference>
<keyword evidence="3" id="KW-1185">Reference proteome</keyword>
<proteinExistence type="predicted"/>
<accession>A0A7K0FS73</accession>
<dbReference type="Proteomes" id="UP000462931">
    <property type="component" value="Unassembled WGS sequence"/>
</dbReference>
<evidence type="ECO:0000256" key="1">
    <source>
        <dbReference type="SAM" id="SignalP"/>
    </source>
</evidence>
<dbReference type="RefSeq" id="WP_154288561.1">
    <property type="nucleotide sequence ID" value="NZ_WKJI01000004.1"/>
</dbReference>
<protein>
    <submittedName>
        <fullName evidence="2">Uncharacterized protein</fullName>
    </submittedName>
</protein>
<comment type="caution">
    <text evidence="2">The sequence shown here is derived from an EMBL/GenBank/DDBJ whole genome shotgun (WGS) entry which is preliminary data.</text>
</comment>
<gene>
    <name evidence="2" type="ORF">GJJ64_14955</name>
</gene>
<organism evidence="2 3">
    <name type="scientific">Pedobacter puniceum</name>
    <dbReference type="NCBI Taxonomy" id="2666136"/>
    <lineage>
        <taxon>Bacteria</taxon>
        <taxon>Pseudomonadati</taxon>
        <taxon>Bacteroidota</taxon>
        <taxon>Sphingobacteriia</taxon>
        <taxon>Sphingobacteriales</taxon>
        <taxon>Sphingobacteriaceae</taxon>
        <taxon>Pedobacter</taxon>
    </lineage>
</organism>
<dbReference type="EMBL" id="WKJI01000004">
    <property type="protein sequence ID" value="MRX48491.1"/>
    <property type="molecule type" value="Genomic_DNA"/>
</dbReference>
<dbReference type="PROSITE" id="PS51257">
    <property type="entry name" value="PROKAR_LIPOPROTEIN"/>
    <property type="match status" value="1"/>
</dbReference>
<evidence type="ECO:0000313" key="2">
    <source>
        <dbReference type="EMBL" id="MRX48491.1"/>
    </source>
</evidence>
<feature type="chain" id="PRO_5029725413" evidence="1">
    <location>
        <begin position="23"/>
        <end position="273"/>
    </location>
</feature>
<keyword evidence="1" id="KW-0732">Signal</keyword>
<feature type="signal peptide" evidence="1">
    <location>
        <begin position="1"/>
        <end position="22"/>
    </location>
</feature>
<evidence type="ECO:0000313" key="3">
    <source>
        <dbReference type="Proteomes" id="UP000462931"/>
    </source>
</evidence>
<sequence>MKKLKQAGYIAAAILFSLSACKKSESVAVKEEKLPKTKPGTNNQVLWTDFMNDGFDTGWTQDVENGGSWWLQTSTGINWAIVHNTTPNVKGRAEVSRRLTYYTGVDKTVIVKGKFKLETTADGFTNTGGWILQTMAWSFTAPSGKKEYKPLVVARMLPNALEYLVYDYVWDAGGNPVVKSGFPIVRTVSAANMLGQTVELALTIKFSNTSAGSVRANLNGTNVTAANYDGITYPTIFPTANQQIQWKGGNYPSYPGTAHSKIGVFYLYTDQAQ</sequence>
<dbReference type="AlphaFoldDB" id="A0A7K0FS73"/>